<dbReference type="AlphaFoldDB" id="A0A6J6SE16"/>
<dbReference type="EMBL" id="CAEZXR010000432">
    <property type="protein sequence ID" value="CAB4733124.1"/>
    <property type="molecule type" value="Genomic_DNA"/>
</dbReference>
<reference evidence="1" key="1">
    <citation type="submission" date="2020-05" db="EMBL/GenBank/DDBJ databases">
        <authorList>
            <person name="Chiriac C."/>
            <person name="Salcher M."/>
            <person name="Ghai R."/>
            <person name="Kavagutti S V."/>
        </authorList>
    </citation>
    <scope>NUCLEOTIDE SEQUENCE</scope>
</reference>
<name>A0A6J6SE16_9ZZZZ</name>
<protein>
    <submittedName>
        <fullName evidence="1">Unannotated protein</fullName>
    </submittedName>
</protein>
<accession>A0A6J6SE16</accession>
<sequence>MFTTEGGSCKLDGETLYVYYFADNDARDNYLDIGGDFGGLYLIGDGYVIEGKRATLDALQDDIGGAFSDE</sequence>
<organism evidence="1">
    <name type="scientific">freshwater metagenome</name>
    <dbReference type="NCBI Taxonomy" id="449393"/>
    <lineage>
        <taxon>unclassified sequences</taxon>
        <taxon>metagenomes</taxon>
        <taxon>ecological metagenomes</taxon>
    </lineage>
</organism>
<evidence type="ECO:0000313" key="1">
    <source>
        <dbReference type="EMBL" id="CAB4733124.1"/>
    </source>
</evidence>
<gene>
    <name evidence="1" type="ORF">UFOPK2579_02702</name>
</gene>
<proteinExistence type="predicted"/>